<feature type="region of interest" description="Disordered" evidence="1">
    <location>
        <begin position="101"/>
        <end position="129"/>
    </location>
</feature>
<evidence type="ECO:0000313" key="3">
    <source>
        <dbReference type="Proteomes" id="UP001175271"/>
    </source>
</evidence>
<sequence>MPAKLREYVHVPPKRRPALDAPIQDILLAWRMRHPRRRIIPDPGTAQTRATPPSSVWIYVPESARNDPRARTPVPRDSGHENIPDNTISLAEECCQRASRMDVSPEGPSLEHHPVSQTRDSVRSGGCNSVKPPMRKAAMVPDGAAVSSRKYELASWIPCRAPSTPADSVKPPMEAQVPPAVVPDESGAISRKYELASWIPCRAPRSG</sequence>
<evidence type="ECO:0000256" key="1">
    <source>
        <dbReference type="SAM" id="MobiDB-lite"/>
    </source>
</evidence>
<name>A0AA39H0F7_9BILA</name>
<dbReference type="Proteomes" id="UP001175271">
    <property type="component" value="Unassembled WGS sequence"/>
</dbReference>
<comment type="caution">
    <text evidence="2">The sequence shown here is derived from an EMBL/GenBank/DDBJ whole genome shotgun (WGS) entry which is preliminary data.</text>
</comment>
<accession>A0AA39H0F7</accession>
<feature type="region of interest" description="Disordered" evidence="1">
    <location>
        <begin position="62"/>
        <end position="85"/>
    </location>
</feature>
<reference evidence="2" key="1">
    <citation type="submission" date="2023-06" db="EMBL/GenBank/DDBJ databases">
        <title>Genomic analysis of the entomopathogenic nematode Steinernema hermaphroditum.</title>
        <authorList>
            <person name="Schwarz E.M."/>
            <person name="Heppert J.K."/>
            <person name="Baniya A."/>
            <person name="Schwartz H.T."/>
            <person name="Tan C.-H."/>
            <person name="Antoshechkin I."/>
            <person name="Sternberg P.W."/>
            <person name="Goodrich-Blair H."/>
            <person name="Dillman A.R."/>
        </authorList>
    </citation>
    <scope>NUCLEOTIDE SEQUENCE</scope>
    <source>
        <strain evidence="2">PS9179</strain>
        <tissue evidence="2">Whole animal</tissue>
    </source>
</reference>
<gene>
    <name evidence="2" type="ORF">QR680_001476</name>
</gene>
<evidence type="ECO:0000313" key="2">
    <source>
        <dbReference type="EMBL" id="KAK0395889.1"/>
    </source>
</evidence>
<protein>
    <submittedName>
        <fullName evidence="2">Uncharacterized protein</fullName>
    </submittedName>
</protein>
<keyword evidence="3" id="KW-1185">Reference proteome</keyword>
<dbReference type="EMBL" id="JAUCMV010000005">
    <property type="protein sequence ID" value="KAK0395889.1"/>
    <property type="molecule type" value="Genomic_DNA"/>
</dbReference>
<proteinExistence type="predicted"/>
<dbReference type="AlphaFoldDB" id="A0AA39H0F7"/>
<organism evidence="2 3">
    <name type="scientific">Steinernema hermaphroditum</name>
    <dbReference type="NCBI Taxonomy" id="289476"/>
    <lineage>
        <taxon>Eukaryota</taxon>
        <taxon>Metazoa</taxon>
        <taxon>Ecdysozoa</taxon>
        <taxon>Nematoda</taxon>
        <taxon>Chromadorea</taxon>
        <taxon>Rhabditida</taxon>
        <taxon>Tylenchina</taxon>
        <taxon>Panagrolaimomorpha</taxon>
        <taxon>Strongyloidoidea</taxon>
        <taxon>Steinernematidae</taxon>
        <taxon>Steinernema</taxon>
    </lineage>
</organism>